<dbReference type="EMBL" id="JADGMS010000001">
    <property type="protein sequence ID" value="KAF9690234.1"/>
    <property type="molecule type" value="Genomic_DNA"/>
</dbReference>
<dbReference type="OrthoDB" id="1746417at2759"/>
<reference evidence="1 2" key="1">
    <citation type="submission" date="2020-10" db="EMBL/GenBank/DDBJ databases">
        <title>Plant Genome Project.</title>
        <authorList>
            <person name="Zhang R.-G."/>
        </authorList>
    </citation>
    <scope>NUCLEOTIDE SEQUENCE [LARGE SCALE GENOMIC DNA]</scope>
    <source>
        <strain evidence="1">FAFU-HL-1</strain>
        <tissue evidence="1">Leaf</tissue>
    </source>
</reference>
<name>A0A835NCE7_9ROSI</name>
<protein>
    <submittedName>
        <fullName evidence="1">Uncharacterized protein</fullName>
    </submittedName>
</protein>
<gene>
    <name evidence="1" type="ORF">SADUNF_Sadunf01G0174300</name>
</gene>
<proteinExistence type="predicted"/>
<accession>A0A835NCE7</accession>
<keyword evidence="2" id="KW-1185">Reference proteome</keyword>
<sequence>MIIASLPFDGRTVVNDFTDANPFPDYKCADPSMFFDLAEECMILPFLEETAKVSYSDDMKSCEEAMIDSDNSSLHLAINQIRSCDQESDLNIDSDQAEDFDQSVIKNLPELSDVVSNFQPSIHPMESCRRKSLTLVLDFDESISIHILAKTVLLFLVIINAVRQNIPTLTPLSI</sequence>
<evidence type="ECO:0000313" key="2">
    <source>
        <dbReference type="Proteomes" id="UP000657918"/>
    </source>
</evidence>
<evidence type="ECO:0000313" key="1">
    <source>
        <dbReference type="EMBL" id="KAF9690234.1"/>
    </source>
</evidence>
<organism evidence="1 2">
    <name type="scientific">Salix dunnii</name>
    <dbReference type="NCBI Taxonomy" id="1413687"/>
    <lineage>
        <taxon>Eukaryota</taxon>
        <taxon>Viridiplantae</taxon>
        <taxon>Streptophyta</taxon>
        <taxon>Embryophyta</taxon>
        <taxon>Tracheophyta</taxon>
        <taxon>Spermatophyta</taxon>
        <taxon>Magnoliopsida</taxon>
        <taxon>eudicotyledons</taxon>
        <taxon>Gunneridae</taxon>
        <taxon>Pentapetalae</taxon>
        <taxon>rosids</taxon>
        <taxon>fabids</taxon>
        <taxon>Malpighiales</taxon>
        <taxon>Salicaceae</taxon>
        <taxon>Saliceae</taxon>
        <taxon>Salix</taxon>
    </lineage>
</organism>
<dbReference type="Proteomes" id="UP000657918">
    <property type="component" value="Unassembled WGS sequence"/>
</dbReference>
<dbReference type="AlphaFoldDB" id="A0A835NCE7"/>
<comment type="caution">
    <text evidence="1">The sequence shown here is derived from an EMBL/GenBank/DDBJ whole genome shotgun (WGS) entry which is preliminary data.</text>
</comment>